<dbReference type="OrthoDB" id="9805416at2"/>
<evidence type="ECO:0000259" key="4">
    <source>
        <dbReference type="Pfam" id="PF00389"/>
    </source>
</evidence>
<keyword evidence="2 3" id="KW-0560">Oxidoreductase</keyword>
<dbReference type="GO" id="GO:0005829">
    <property type="term" value="C:cytosol"/>
    <property type="evidence" value="ECO:0007669"/>
    <property type="project" value="TreeGrafter"/>
</dbReference>
<dbReference type="PANTHER" id="PTHR10996:SF283">
    <property type="entry name" value="GLYOXYLATE_HYDROXYPYRUVATE REDUCTASE B"/>
    <property type="match status" value="1"/>
</dbReference>
<name>A0A1B7KQ92_PARTM</name>
<dbReference type="GO" id="GO:0030267">
    <property type="term" value="F:glyoxylate reductase (NADPH) activity"/>
    <property type="evidence" value="ECO:0007669"/>
    <property type="project" value="TreeGrafter"/>
</dbReference>
<gene>
    <name evidence="6" type="ORF">A7K69_08895</name>
</gene>
<proteinExistence type="inferred from homology"/>
<comment type="caution">
    <text evidence="6">The sequence shown here is derived from an EMBL/GenBank/DDBJ whole genome shotgun (WGS) entry which is preliminary data.</text>
</comment>
<dbReference type="InterPro" id="IPR006140">
    <property type="entry name" value="D-isomer_DH_NAD-bd"/>
</dbReference>
<dbReference type="PROSITE" id="PS00065">
    <property type="entry name" value="D_2_HYDROXYACID_DH_1"/>
    <property type="match status" value="1"/>
</dbReference>
<dbReference type="InterPro" id="IPR029752">
    <property type="entry name" value="D-isomer_DH_CS1"/>
</dbReference>
<sequence length="326" mass="35786">MTRPYVFITRKLPDDIVAPIKDIAEVAMWPHDDIQVPRDVLMNEAKKADALLTMVSDVVDEEILEAGTSLKVVANMGVGFDNIDVSAATKHGIAVCNTPDVLTDTTADLTFALLLATARRVVEAAQWIKEGKWKGWSPFLLAGADVHHKTIGIVGMGKIGQAVAKRAIGFDMNILYHNRSRNIEAEQKLGATYCSLEELLKAADFVVCLTPLTKETRHMFNSEAFRKMKRSAIFINAARGAVVDEQDLYDALVSGEIAAAGLDVFEHEPIDASHPLLTLTNVVALPHIGSATKETRTKMMELCCRNIIAVLKGKRPETLVNKELDR</sequence>
<dbReference type="InterPro" id="IPR036291">
    <property type="entry name" value="NAD(P)-bd_dom_sf"/>
</dbReference>
<dbReference type="Pfam" id="PF02826">
    <property type="entry name" value="2-Hacid_dh_C"/>
    <property type="match status" value="1"/>
</dbReference>
<accession>A0A1B7KQ92</accession>
<feature type="domain" description="D-isomer specific 2-hydroxyacid dehydrogenase NAD-binding" evidence="5">
    <location>
        <begin position="111"/>
        <end position="289"/>
    </location>
</feature>
<dbReference type="GO" id="GO:0051287">
    <property type="term" value="F:NAD binding"/>
    <property type="evidence" value="ECO:0007669"/>
    <property type="project" value="InterPro"/>
</dbReference>
<dbReference type="Gene3D" id="3.40.50.720">
    <property type="entry name" value="NAD(P)-binding Rossmann-like Domain"/>
    <property type="match status" value="2"/>
</dbReference>
<evidence type="ECO:0000256" key="3">
    <source>
        <dbReference type="RuleBase" id="RU003719"/>
    </source>
</evidence>
<comment type="similarity">
    <text evidence="1 3">Belongs to the D-isomer specific 2-hydroxyacid dehydrogenase family.</text>
</comment>
<dbReference type="InterPro" id="IPR029753">
    <property type="entry name" value="D-isomer_DH_CS"/>
</dbReference>
<evidence type="ECO:0000313" key="7">
    <source>
        <dbReference type="Proteomes" id="UP000078290"/>
    </source>
</evidence>
<dbReference type="InterPro" id="IPR050223">
    <property type="entry name" value="D-isomer_2-hydroxyacid_DH"/>
</dbReference>
<dbReference type="PANTHER" id="PTHR10996">
    <property type="entry name" value="2-HYDROXYACID DEHYDROGENASE-RELATED"/>
    <property type="match status" value="1"/>
</dbReference>
<evidence type="ECO:0000259" key="5">
    <source>
        <dbReference type="Pfam" id="PF02826"/>
    </source>
</evidence>
<dbReference type="SUPFAM" id="SSF51735">
    <property type="entry name" value="NAD(P)-binding Rossmann-fold domains"/>
    <property type="match status" value="1"/>
</dbReference>
<dbReference type="Pfam" id="PF00389">
    <property type="entry name" value="2-Hacid_dh"/>
    <property type="match status" value="1"/>
</dbReference>
<dbReference type="GO" id="GO:0016618">
    <property type="term" value="F:hydroxypyruvate reductase [NAD(P)H] activity"/>
    <property type="evidence" value="ECO:0007669"/>
    <property type="project" value="TreeGrafter"/>
</dbReference>
<evidence type="ECO:0000313" key="6">
    <source>
        <dbReference type="EMBL" id="OAT72246.1"/>
    </source>
</evidence>
<dbReference type="FunFam" id="3.40.50.720:FF:000462">
    <property type="entry name" value="Glyoxylate reductase (NADP+)"/>
    <property type="match status" value="1"/>
</dbReference>
<evidence type="ECO:0000256" key="1">
    <source>
        <dbReference type="ARBA" id="ARBA00005854"/>
    </source>
</evidence>
<dbReference type="EMBL" id="LXMA01000034">
    <property type="protein sequence ID" value="OAT72246.1"/>
    <property type="molecule type" value="Genomic_DNA"/>
</dbReference>
<dbReference type="Proteomes" id="UP000078290">
    <property type="component" value="Unassembled WGS sequence"/>
</dbReference>
<dbReference type="PROSITE" id="PS00671">
    <property type="entry name" value="D_2_HYDROXYACID_DH_3"/>
    <property type="match status" value="1"/>
</dbReference>
<dbReference type="InterPro" id="IPR006139">
    <property type="entry name" value="D-isomer_2_OHA_DH_cat_dom"/>
</dbReference>
<dbReference type="AlphaFoldDB" id="A0A1B7KQ92"/>
<feature type="domain" description="D-isomer specific 2-hydroxyacid dehydrogenase catalytic" evidence="4">
    <location>
        <begin position="6"/>
        <end position="321"/>
    </location>
</feature>
<dbReference type="RefSeq" id="WP_064552038.1">
    <property type="nucleotide sequence ID" value="NZ_LXMA01000034.1"/>
</dbReference>
<reference evidence="7" key="1">
    <citation type="submission" date="2016-05" db="EMBL/GenBank/DDBJ databases">
        <authorList>
            <person name="Wang W."/>
            <person name="Zhu L."/>
        </authorList>
    </citation>
    <scope>NUCLEOTIDE SEQUENCE [LARGE SCALE GENOMIC DNA]</scope>
    <source>
        <strain evidence="7">W-2</strain>
    </source>
</reference>
<evidence type="ECO:0000256" key="2">
    <source>
        <dbReference type="ARBA" id="ARBA00023002"/>
    </source>
</evidence>
<organism evidence="6 7">
    <name type="scientific">Parageobacillus thermoglucosidasius</name>
    <name type="common">Geobacillus thermoglucosidasius</name>
    <dbReference type="NCBI Taxonomy" id="1426"/>
    <lineage>
        <taxon>Bacteria</taxon>
        <taxon>Bacillati</taxon>
        <taxon>Bacillota</taxon>
        <taxon>Bacilli</taxon>
        <taxon>Bacillales</taxon>
        <taxon>Anoxybacillaceae</taxon>
        <taxon>Parageobacillus</taxon>
    </lineage>
</organism>
<dbReference type="CDD" id="cd05301">
    <property type="entry name" value="GDH"/>
    <property type="match status" value="1"/>
</dbReference>
<protein>
    <submittedName>
        <fullName evidence="6">D-glycerate dehydrogenase</fullName>
    </submittedName>
</protein>
<dbReference type="SUPFAM" id="SSF52283">
    <property type="entry name" value="Formate/glycerate dehydrogenase catalytic domain-like"/>
    <property type="match status" value="1"/>
</dbReference>